<evidence type="ECO:0000313" key="3">
    <source>
        <dbReference type="Proteomes" id="UP000800036"/>
    </source>
</evidence>
<feature type="compositionally biased region" description="Acidic residues" evidence="1">
    <location>
        <begin position="24"/>
        <end position="38"/>
    </location>
</feature>
<protein>
    <submittedName>
        <fullName evidence="2">Uncharacterized protein</fullName>
    </submittedName>
</protein>
<dbReference type="Proteomes" id="UP000800036">
    <property type="component" value="Unassembled WGS sequence"/>
</dbReference>
<proteinExistence type="predicted"/>
<organism evidence="2 3">
    <name type="scientific">Bimuria novae-zelandiae CBS 107.79</name>
    <dbReference type="NCBI Taxonomy" id="1447943"/>
    <lineage>
        <taxon>Eukaryota</taxon>
        <taxon>Fungi</taxon>
        <taxon>Dikarya</taxon>
        <taxon>Ascomycota</taxon>
        <taxon>Pezizomycotina</taxon>
        <taxon>Dothideomycetes</taxon>
        <taxon>Pleosporomycetidae</taxon>
        <taxon>Pleosporales</taxon>
        <taxon>Massarineae</taxon>
        <taxon>Didymosphaeriaceae</taxon>
        <taxon>Bimuria</taxon>
    </lineage>
</organism>
<accession>A0A6A5VZD8</accession>
<name>A0A6A5VZD8_9PLEO</name>
<sequence length="100" mass="11115">MAEGCRISLFEARKAVEREADGRDLDDEEGEEEEEPYEEVTPLLRGQSTRGAPRGVSTPRGGRSRQAGTLSTIGAPRNRGYDGRPLSQKMLRLERAKKDL</sequence>
<evidence type="ECO:0000313" key="2">
    <source>
        <dbReference type="EMBL" id="KAF1980226.1"/>
    </source>
</evidence>
<feature type="region of interest" description="Disordered" evidence="1">
    <location>
        <begin position="18"/>
        <end position="86"/>
    </location>
</feature>
<gene>
    <name evidence="2" type="ORF">BU23DRAFT_562622</name>
</gene>
<dbReference type="AlphaFoldDB" id="A0A6A5VZD8"/>
<reference evidence="2" key="1">
    <citation type="journal article" date="2020" name="Stud. Mycol.">
        <title>101 Dothideomycetes genomes: a test case for predicting lifestyles and emergence of pathogens.</title>
        <authorList>
            <person name="Haridas S."/>
            <person name="Albert R."/>
            <person name="Binder M."/>
            <person name="Bloem J."/>
            <person name="Labutti K."/>
            <person name="Salamov A."/>
            <person name="Andreopoulos B."/>
            <person name="Baker S."/>
            <person name="Barry K."/>
            <person name="Bills G."/>
            <person name="Bluhm B."/>
            <person name="Cannon C."/>
            <person name="Castanera R."/>
            <person name="Culley D."/>
            <person name="Daum C."/>
            <person name="Ezra D."/>
            <person name="Gonzalez J."/>
            <person name="Henrissat B."/>
            <person name="Kuo A."/>
            <person name="Liang C."/>
            <person name="Lipzen A."/>
            <person name="Lutzoni F."/>
            <person name="Magnuson J."/>
            <person name="Mondo S."/>
            <person name="Nolan M."/>
            <person name="Ohm R."/>
            <person name="Pangilinan J."/>
            <person name="Park H.-J."/>
            <person name="Ramirez L."/>
            <person name="Alfaro M."/>
            <person name="Sun H."/>
            <person name="Tritt A."/>
            <person name="Yoshinaga Y."/>
            <person name="Zwiers L.-H."/>
            <person name="Turgeon B."/>
            <person name="Goodwin S."/>
            <person name="Spatafora J."/>
            <person name="Crous P."/>
            <person name="Grigoriev I."/>
        </authorList>
    </citation>
    <scope>NUCLEOTIDE SEQUENCE</scope>
    <source>
        <strain evidence="2">CBS 107.79</strain>
    </source>
</reference>
<evidence type="ECO:0000256" key="1">
    <source>
        <dbReference type="SAM" id="MobiDB-lite"/>
    </source>
</evidence>
<dbReference type="EMBL" id="ML976656">
    <property type="protein sequence ID" value="KAF1980226.1"/>
    <property type="molecule type" value="Genomic_DNA"/>
</dbReference>
<keyword evidence="3" id="KW-1185">Reference proteome</keyword>